<proteinExistence type="predicted"/>
<gene>
    <name evidence="1" type="ORF">GYMLUDRAFT_65114</name>
</gene>
<dbReference type="OrthoDB" id="3248986at2759"/>
<sequence length="367" mass="41101">MSSVRIPCRCAQCSKAPPGFSYQMKKTAKNHSIHYPCQPLAPVTQQPSTSAHIPVENQLENPQLVNRDNLESLNRDGLMELDESFHIEDIEPLSNHQVHPSPHQNCSPSPLPQEALKCIEYFDDILPISCRNPTDMPSVIPRAFLELPHVQMAYMNAVFANVHGCLPVLDAMQQLNNVLNMFDIAGVLPEESHPVCSLAGAKSRLGIDPDRWIIQYAICPACWKHYHPQDLSKLDGPTCTVPACDRIIYSESTNGKGDIVCTPSKINPQVSIIESLCCMMMQLGFAQSIHDSYRKTCPSTEDANYLMNNMLDSSNWYNHTVKTVREIGEWGSIQDVQGNGEEEIAKLCNHRYSLNLIIDGNWFGILE</sequence>
<dbReference type="HOGENOM" id="CLU_754504_0_0_1"/>
<reference evidence="1 2" key="1">
    <citation type="submission" date="2014-04" db="EMBL/GenBank/DDBJ databases">
        <title>Evolutionary Origins and Diversification of the Mycorrhizal Mutualists.</title>
        <authorList>
            <consortium name="DOE Joint Genome Institute"/>
            <consortium name="Mycorrhizal Genomics Consortium"/>
            <person name="Kohler A."/>
            <person name="Kuo A."/>
            <person name="Nagy L.G."/>
            <person name="Floudas D."/>
            <person name="Copeland A."/>
            <person name="Barry K.W."/>
            <person name="Cichocki N."/>
            <person name="Veneault-Fourrey C."/>
            <person name="LaButti K."/>
            <person name="Lindquist E.A."/>
            <person name="Lipzen A."/>
            <person name="Lundell T."/>
            <person name="Morin E."/>
            <person name="Murat C."/>
            <person name="Riley R."/>
            <person name="Ohm R."/>
            <person name="Sun H."/>
            <person name="Tunlid A."/>
            <person name="Henrissat B."/>
            <person name="Grigoriev I.V."/>
            <person name="Hibbett D.S."/>
            <person name="Martin F."/>
        </authorList>
    </citation>
    <scope>NUCLEOTIDE SEQUENCE [LARGE SCALE GENOMIC DNA]</scope>
    <source>
        <strain evidence="1 2">FD-317 M1</strain>
    </source>
</reference>
<evidence type="ECO:0000313" key="2">
    <source>
        <dbReference type="Proteomes" id="UP000053593"/>
    </source>
</evidence>
<dbReference type="AlphaFoldDB" id="A0A0D0B9E9"/>
<name>A0A0D0B9E9_9AGAR</name>
<dbReference type="EMBL" id="KN834882">
    <property type="protein sequence ID" value="KIK50851.1"/>
    <property type="molecule type" value="Genomic_DNA"/>
</dbReference>
<dbReference type="Proteomes" id="UP000053593">
    <property type="component" value="Unassembled WGS sequence"/>
</dbReference>
<accession>A0A0D0B9E9</accession>
<evidence type="ECO:0000313" key="1">
    <source>
        <dbReference type="EMBL" id="KIK50851.1"/>
    </source>
</evidence>
<protein>
    <submittedName>
        <fullName evidence="1">Uncharacterized protein</fullName>
    </submittedName>
</protein>
<organism evidence="1 2">
    <name type="scientific">Collybiopsis luxurians FD-317 M1</name>
    <dbReference type="NCBI Taxonomy" id="944289"/>
    <lineage>
        <taxon>Eukaryota</taxon>
        <taxon>Fungi</taxon>
        <taxon>Dikarya</taxon>
        <taxon>Basidiomycota</taxon>
        <taxon>Agaricomycotina</taxon>
        <taxon>Agaricomycetes</taxon>
        <taxon>Agaricomycetidae</taxon>
        <taxon>Agaricales</taxon>
        <taxon>Marasmiineae</taxon>
        <taxon>Omphalotaceae</taxon>
        <taxon>Collybiopsis</taxon>
        <taxon>Collybiopsis luxurians</taxon>
    </lineage>
</organism>
<keyword evidence="2" id="KW-1185">Reference proteome</keyword>